<organism evidence="1 2">
    <name type="scientific">Nitrosopumilus adriaticus</name>
    <dbReference type="NCBI Taxonomy" id="1580092"/>
    <lineage>
        <taxon>Archaea</taxon>
        <taxon>Nitrososphaerota</taxon>
        <taxon>Nitrososphaeria</taxon>
        <taxon>Nitrosopumilales</taxon>
        <taxon>Nitrosopumilaceae</taxon>
        <taxon>Nitrosopumilus</taxon>
    </lineage>
</organism>
<dbReference type="STRING" id="1580092.NADRNF5_0833"/>
<dbReference type="Proteomes" id="UP000032408">
    <property type="component" value="Chromosome"/>
</dbReference>
<keyword evidence="2" id="KW-1185">Reference proteome</keyword>
<dbReference type="KEGG" id="nin:NADRNF5_0833"/>
<dbReference type="AlphaFoldDB" id="A0A0D5C296"/>
<dbReference type="GeneID" id="24820061"/>
<reference evidence="2" key="1">
    <citation type="submission" date="2015-03" db="EMBL/GenBank/DDBJ databases">
        <title>Characterization of two novel Thaumarchaeota isolated from the Northern Adriatic Sea.</title>
        <authorList>
            <person name="Bayer B."/>
            <person name="Vojvoda J."/>
            <person name="Offre P."/>
            <person name="Srivastava A."/>
            <person name="Elisabeth N."/>
            <person name="Garcia J.A.L."/>
            <person name="Schleper C."/>
            <person name="Herndl G.J."/>
        </authorList>
    </citation>
    <scope>NUCLEOTIDE SEQUENCE [LARGE SCALE GENOMIC DNA]</scope>
    <source>
        <strain evidence="2">NF5</strain>
    </source>
</reference>
<protein>
    <submittedName>
        <fullName evidence="1">Uncharacterized protein</fullName>
    </submittedName>
</protein>
<reference evidence="1 2" key="2">
    <citation type="journal article" date="2016" name="ISME J.">
        <title>Physiological and genomic characterization of two novel marine thaumarchaeal strains indicates niche differentiation.</title>
        <authorList>
            <person name="Bayer B."/>
            <person name="Vojvoda J."/>
            <person name="Offre P."/>
            <person name="Alves R.J."/>
            <person name="Elisabeth N.H."/>
            <person name="Garcia J.A."/>
            <person name="Volland J.M."/>
            <person name="Srivastava A."/>
            <person name="Schleper C."/>
            <person name="Herndl G.J."/>
        </authorList>
    </citation>
    <scope>NUCLEOTIDE SEQUENCE [LARGE SCALE GENOMIC DNA]</scope>
    <source>
        <strain evidence="1 2">NF5</strain>
    </source>
</reference>
<accession>A0A0D5C296</accession>
<dbReference type="EMBL" id="CP011070">
    <property type="protein sequence ID" value="AJW70527.1"/>
    <property type="molecule type" value="Genomic_DNA"/>
</dbReference>
<sequence>MSLILLGIFLISAFTIVMFSTTGVANSLDTSSDVNKLGALQVFDSSGSTLLGLNLGTSDNIASVTLTFNSNIAGSATVTLSLKDNDGVEIGTGSTLTGGPTKTVIISLTDSITDAERSTLQSANISVT</sequence>
<dbReference type="OrthoDB" id="380802at2157"/>
<gene>
    <name evidence="1" type="ORF">NADRNF5_0833</name>
</gene>
<evidence type="ECO:0000313" key="1">
    <source>
        <dbReference type="EMBL" id="AJW70527.1"/>
    </source>
</evidence>
<name>A0A0D5C296_9ARCH</name>
<evidence type="ECO:0000313" key="2">
    <source>
        <dbReference type="Proteomes" id="UP000032408"/>
    </source>
</evidence>
<proteinExistence type="predicted"/>
<dbReference type="HOGENOM" id="CLU_1954561_0_0_2"/>
<dbReference type="RefSeq" id="WP_048115895.1">
    <property type="nucleotide sequence ID" value="NZ_CP011070.1"/>
</dbReference>